<dbReference type="SUPFAM" id="SSF47384">
    <property type="entry name" value="Homodimeric domain of signal transducing histidine kinase"/>
    <property type="match status" value="1"/>
</dbReference>
<feature type="domain" description="Histidine kinase" evidence="14">
    <location>
        <begin position="441"/>
        <end position="666"/>
    </location>
</feature>
<dbReference type="SMART" id="SM00387">
    <property type="entry name" value="HATPase_c"/>
    <property type="match status" value="1"/>
</dbReference>
<dbReference type="EC" id="2.7.13.3" evidence="2"/>
<dbReference type="Pfam" id="PF01627">
    <property type="entry name" value="Hpt"/>
    <property type="match status" value="1"/>
</dbReference>
<dbReference type="SMART" id="SM00448">
    <property type="entry name" value="REC"/>
    <property type="match status" value="1"/>
</dbReference>
<dbReference type="EMBL" id="SATR01000005">
    <property type="protein sequence ID" value="TFH92598.1"/>
    <property type="molecule type" value="Genomic_DNA"/>
</dbReference>
<dbReference type="OrthoDB" id="9810730at2"/>
<dbReference type="FunFam" id="3.30.565.10:FF:000010">
    <property type="entry name" value="Sensor histidine kinase RcsC"/>
    <property type="match status" value="1"/>
</dbReference>
<dbReference type="NCBIfam" id="TIGR00229">
    <property type="entry name" value="sensory_box"/>
    <property type="match status" value="1"/>
</dbReference>
<dbReference type="InterPro" id="IPR036097">
    <property type="entry name" value="HisK_dim/P_sf"/>
</dbReference>
<evidence type="ECO:0000313" key="19">
    <source>
        <dbReference type="Proteomes" id="UP000297753"/>
    </source>
</evidence>
<dbReference type="SUPFAM" id="SSF47226">
    <property type="entry name" value="Histidine-containing phosphotransfer domain, HPT domain"/>
    <property type="match status" value="1"/>
</dbReference>
<dbReference type="GO" id="GO:0005524">
    <property type="term" value="F:ATP binding"/>
    <property type="evidence" value="ECO:0007669"/>
    <property type="project" value="UniProtKB-KW"/>
</dbReference>
<evidence type="ECO:0000256" key="1">
    <source>
        <dbReference type="ARBA" id="ARBA00000085"/>
    </source>
</evidence>
<dbReference type="Pfam" id="PF00512">
    <property type="entry name" value="HisKA"/>
    <property type="match status" value="1"/>
</dbReference>
<dbReference type="Pfam" id="PF08447">
    <property type="entry name" value="PAS_3"/>
    <property type="match status" value="1"/>
</dbReference>
<name>A0A4Y8WJZ0_9VIBR</name>
<comment type="subunit">
    <text evidence="10">At low DSF concentrations, interacts with RpfF.</text>
</comment>
<proteinExistence type="predicted"/>
<feature type="modified residue" description="Phosphohistidine" evidence="12">
    <location>
        <position position="1023"/>
    </location>
</feature>
<dbReference type="AlphaFoldDB" id="A0A4Y8WJZ0"/>
<comment type="caution">
    <text evidence="18">The sequence shown here is derived from an EMBL/GenBank/DDBJ whole genome shotgun (WGS) entry which is preliminary data.</text>
</comment>
<comment type="catalytic activity">
    <reaction evidence="1">
        <text>ATP + protein L-histidine = ADP + protein N-phospho-L-histidine.</text>
        <dbReference type="EC" id="2.7.13.3"/>
    </reaction>
</comment>
<dbReference type="RefSeq" id="WP_134834526.1">
    <property type="nucleotide sequence ID" value="NZ_SATR01000005.1"/>
</dbReference>
<dbReference type="PANTHER" id="PTHR45339:SF5">
    <property type="entry name" value="HISTIDINE KINASE"/>
    <property type="match status" value="1"/>
</dbReference>
<evidence type="ECO:0000256" key="10">
    <source>
        <dbReference type="ARBA" id="ARBA00064003"/>
    </source>
</evidence>
<dbReference type="GO" id="GO:0000155">
    <property type="term" value="F:phosphorelay sensor kinase activity"/>
    <property type="evidence" value="ECO:0007669"/>
    <property type="project" value="InterPro"/>
</dbReference>
<keyword evidence="6" id="KW-0418">Kinase</keyword>
<keyword evidence="5" id="KW-0547">Nucleotide-binding</keyword>
<dbReference type="GO" id="GO:0005886">
    <property type="term" value="C:plasma membrane"/>
    <property type="evidence" value="ECO:0007669"/>
    <property type="project" value="UniProtKB-SubCell"/>
</dbReference>
<evidence type="ECO:0000259" key="15">
    <source>
        <dbReference type="PROSITE" id="PS50110"/>
    </source>
</evidence>
<dbReference type="Gene3D" id="1.20.120.160">
    <property type="entry name" value="HPT domain"/>
    <property type="match status" value="1"/>
</dbReference>
<dbReference type="CDD" id="cd00130">
    <property type="entry name" value="PAS"/>
    <property type="match status" value="3"/>
</dbReference>
<gene>
    <name evidence="18" type="ORF">ELS82_05245</name>
</gene>
<dbReference type="Gene3D" id="3.30.565.10">
    <property type="entry name" value="Histidine kinase-like ATPase, C-terminal domain"/>
    <property type="match status" value="1"/>
</dbReference>
<dbReference type="Pfam" id="PF02518">
    <property type="entry name" value="HATPase_c"/>
    <property type="match status" value="1"/>
</dbReference>
<dbReference type="PROSITE" id="PS50110">
    <property type="entry name" value="RESPONSE_REGULATORY"/>
    <property type="match status" value="1"/>
</dbReference>
<dbReference type="Pfam" id="PF00072">
    <property type="entry name" value="Response_reg"/>
    <property type="match status" value="1"/>
</dbReference>
<accession>A0A4Y8WJZ0</accession>
<protein>
    <recommendedName>
        <fullName evidence="11">Sensory/regulatory protein RpfC</fullName>
        <ecNumber evidence="2">2.7.13.3</ecNumber>
    </recommendedName>
</protein>
<keyword evidence="19" id="KW-1185">Reference proteome</keyword>
<dbReference type="InterPro" id="IPR005467">
    <property type="entry name" value="His_kinase_dom"/>
</dbReference>
<evidence type="ECO:0000256" key="13">
    <source>
        <dbReference type="PROSITE-ProRule" id="PRU00169"/>
    </source>
</evidence>
<dbReference type="InterPro" id="IPR003594">
    <property type="entry name" value="HATPase_dom"/>
</dbReference>
<dbReference type="InterPro" id="IPR003661">
    <property type="entry name" value="HisK_dim/P_dom"/>
</dbReference>
<dbReference type="SUPFAM" id="SSF55874">
    <property type="entry name" value="ATPase domain of HSP90 chaperone/DNA topoisomerase II/histidine kinase"/>
    <property type="match status" value="1"/>
</dbReference>
<dbReference type="GO" id="GO:0016787">
    <property type="term" value="F:hydrolase activity"/>
    <property type="evidence" value="ECO:0007669"/>
    <property type="project" value="UniProtKB-KW"/>
</dbReference>
<evidence type="ECO:0000259" key="16">
    <source>
        <dbReference type="PROSITE" id="PS50113"/>
    </source>
</evidence>
<evidence type="ECO:0000259" key="14">
    <source>
        <dbReference type="PROSITE" id="PS50109"/>
    </source>
</evidence>
<feature type="domain" description="PAC" evidence="16">
    <location>
        <begin position="370"/>
        <end position="423"/>
    </location>
</feature>
<reference evidence="18 19" key="1">
    <citation type="submission" date="2019-01" db="EMBL/GenBank/DDBJ databases">
        <title>Vibrio BEI176 sp. nov, a marine bacterium isolated from China: eastern marignal seas.</title>
        <authorList>
            <person name="Li B."/>
        </authorList>
    </citation>
    <scope>NUCLEOTIDE SEQUENCE [LARGE SCALE GENOMIC DNA]</scope>
    <source>
        <strain evidence="18 19">BEI176</strain>
    </source>
</reference>
<dbReference type="InterPro" id="IPR036890">
    <property type="entry name" value="HATPase_C_sf"/>
</dbReference>
<organism evidence="18 19">
    <name type="scientific">Vibrio ouci</name>
    <dbReference type="NCBI Taxonomy" id="2499078"/>
    <lineage>
        <taxon>Bacteria</taxon>
        <taxon>Pseudomonadati</taxon>
        <taxon>Pseudomonadota</taxon>
        <taxon>Gammaproteobacteria</taxon>
        <taxon>Vibrionales</taxon>
        <taxon>Vibrionaceae</taxon>
        <taxon>Vibrio</taxon>
    </lineage>
</organism>
<dbReference type="PROSITE" id="PS50109">
    <property type="entry name" value="HIS_KIN"/>
    <property type="match status" value="1"/>
</dbReference>
<dbReference type="InterPro" id="IPR008207">
    <property type="entry name" value="Sig_transdc_His_kin_Hpt_dom"/>
</dbReference>
<dbReference type="InterPro" id="IPR004358">
    <property type="entry name" value="Sig_transdc_His_kin-like_C"/>
</dbReference>
<dbReference type="PRINTS" id="PR00344">
    <property type="entry name" value="BCTRLSENSOR"/>
</dbReference>
<keyword evidence="7" id="KW-0378">Hydrolase</keyword>
<dbReference type="SMART" id="SM00388">
    <property type="entry name" value="HisKA"/>
    <property type="match status" value="1"/>
</dbReference>
<dbReference type="PROSITE" id="PS50894">
    <property type="entry name" value="HPT"/>
    <property type="match status" value="1"/>
</dbReference>
<keyword evidence="9" id="KW-0902">Two-component regulatory system</keyword>
<evidence type="ECO:0000256" key="9">
    <source>
        <dbReference type="ARBA" id="ARBA00023012"/>
    </source>
</evidence>
<evidence type="ECO:0000256" key="2">
    <source>
        <dbReference type="ARBA" id="ARBA00012438"/>
    </source>
</evidence>
<dbReference type="InterPro" id="IPR000014">
    <property type="entry name" value="PAS"/>
</dbReference>
<dbReference type="InterPro" id="IPR000700">
    <property type="entry name" value="PAS-assoc_C"/>
</dbReference>
<evidence type="ECO:0000256" key="8">
    <source>
        <dbReference type="ARBA" id="ARBA00022840"/>
    </source>
</evidence>
<dbReference type="CDD" id="cd16922">
    <property type="entry name" value="HATPase_EvgS-ArcB-TorS-like"/>
    <property type="match status" value="1"/>
</dbReference>
<dbReference type="Proteomes" id="UP000297753">
    <property type="component" value="Unassembled WGS sequence"/>
</dbReference>
<dbReference type="PROSITE" id="PS50113">
    <property type="entry name" value="PAC"/>
    <property type="match status" value="1"/>
</dbReference>
<dbReference type="SMART" id="SM00086">
    <property type="entry name" value="PAC"/>
    <property type="match status" value="2"/>
</dbReference>
<dbReference type="SUPFAM" id="SSF52172">
    <property type="entry name" value="CheY-like"/>
    <property type="match status" value="1"/>
</dbReference>
<evidence type="ECO:0000256" key="4">
    <source>
        <dbReference type="ARBA" id="ARBA00022679"/>
    </source>
</evidence>
<dbReference type="SMART" id="SM00091">
    <property type="entry name" value="PAS"/>
    <property type="match status" value="3"/>
</dbReference>
<evidence type="ECO:0000256" key="6">
    <source>
        <dbReference type="ARBA" id="ARBA00022777"/>
    </source>
</evidence>
<dbReference type="CDD" id="cd17546">
    <property type="entry name" value="REC_hyHK_CKI1_RcsC-like"/>
    <property type="match status" value="1"/>
</dbReference>
<dbReference type="InterPro" id="IPR001789">
    <property type="entry name" value="Sig_transdc_resp-reg_receiver"/>
</dbReference>
<dbReference type="Gene3D" id="3.40.50.2300">
    <property type="match status" value="1"/>
</dbReference>
<dbReference type="FunFam" id="1.10.287.130:FF:000002">
    <property type="entry name" value="Two-component osmosensing histidine kinase"/>
    <property type="match status" value="1"/>
</dbReference>
<feature type="domain" description="Response regulatory" evidence="15">
    <location>
        <begin position="827"/>
        <end position="947"/>
    </location>
</feature>
<dbReference type="Gene3D" id="1.10.287.130">
    <property type="match status" value="1"/>
</dbReference>
<keyword evidence="8" id="KW-0067">ATP-binding</keyword>
<feature type="domain" description="HPt" evidence="17">
    <location>
        <begin position="984"/>
        <end position="1087"/>
    </location>
</feature>
<dbReference type="InterPro" id="IPR011006">
    <property type="entry name" value="CheY-like_superfamily"/>
</dbReference>
<keyword evidence="3 13" id="KW-0597">Phosphoprotein</keyword>
<evidence type="ECO:0000259" key="17">
    <source>
        <dbReference type="PROSITE" id="PS50894"/>
    </source>
</evidence>
<evidence type="ECO:0000256" key="3">
    <source>
        <dbReference type="ARBA" id="ARBA00022553"/>
    </source>
</evidence>
<evidence type="ECO:0000313" key="18">
    <source>
        <dbReference type="EMBL" id="TFH92598.1"/>
    </source>
</evidence>
<evidence type="ECO:0000256" key="5">
    <source>
        <dbReference type="ARBA" id="ARBA00022741"/>
    </source>
</evidence>
<dbReference type="CDD" id="cd00082">
    <property type="entry name" value="HisKA"/>
    <property type="match status" value="1"/>
</dbReference>
<evidence type="ECO:0000256" key="7">
    <source>
        <dbReference type="ARBA" id="ARBA00022801"/>
    </source>
</evidence>
<dbReference type="Gene3D" id="3.30.450.20">
    <property type="entry name" value="PAS domain"/>
    <property type="match status" value="3"/>
</dbReference>
<dbReference type="InterPro" id="IPR013655">
    <property type="entry name" value="PAS_fold_3"/>
</dbReference>
<dbReference type="InterPro" id="IPR001610">
    <property type="entry name" value="PAC"/>
</dbReference>
<dbReference type="SUPFAM" id="SSF55785">
    <property type="entry name" value="PYP-like sensor domain (PAS domain)"/>
    <property type="match status" value="3"/>
</dbReference>
<dbReference type="Pfam" id="PF13188">
    <property type="entry name" value="PAS_8"/>
    <property type="match status" value="1"/>
</dbReference>
<dbReference type="InterPro" id="IPR035965">
    <property type="entry name" value="PAS-like_dom_sf"/>
</dbReference>
<dbReference type="InterPro" id="IPR036641">
    <property type="entry name" value="HPT_dom_sf"/>
</dbReference>
<evidence type="ECO:0000256" key="12">
    <source>
        <dbReference type="PROSITE-ProRule" id="PRU00110"/>
    </source>
</evidence>
<evidence type="ECO:0000256" key="11">
    <source>
        <dbReference type="ARBA" id="ARBA00068150"/>
    </source>
</evidence>
<dbReference type="Gene3D" id="2.10.70.100">
    <property type="match status" value="1"/>
</dbReference>
<sequence length="1087" mass="120907">MKLSLSSLLPTRSSKMSKEELNNSVLNVLPDGVIICDGAEGSHSIFYSNPAFCHFYDSNSTELIGQKLSQFFEPLISQVQFNQLVESLDQEKSVAVPLTIKGNDATRSVQLRIEPMFSNDGSLNYLVITQSDTTAIQQTKYALHESNQKLKELVSNQHQRINEHELQIGVIFEQAMDAMILLNESNQILDANDAALELFCHDRTSLLGLDIGSLLPDIKPTQIQVQLDQAPLYQEVSIPHTLFLHRHSDTLSLSGAIRYISIKHRKYVVITLRDKSSEHSAKMELKKNQSELEEVVRNLNLATQAGGIGIWSWDFESNEVTWDERMFEIYGVDPSLGANNYAMWQERVHPDDLEQSEHSLITARETLGQFNAEFRIQLPSGDIRWVKAAADVIFEQGTTHPIGMGGVNIDITKEKNAQASLRDESEAAYAASEAKSMFLANMSHEIRTPMNGVVGMLSLLSETELKPDQRTMISTIKDSALTLLHIINDILDFSKIEAGQMSLESVPVDLQSLLERTLDVLHLQASNKGIEMYLTYDPKLPKMIMSDSVRLSQIMLNLLGNAVKFTDSTEDEKGKIWVSASLGTDGIAPCINLMVEDNGIGMTEEQLKRLFKAFSQADTSTTRLYGGTGLGLSIIQSLLELMGGTISVESQFGVSSRFSLELPFIEVESPPEDLTPDFLSGSRVLLITNDQSVSTFCDINLSSYDCKVHIISSVRRAISVLNQAKQSNIDVDLIFLGPDLYNSYIYGGLPPVEREYLDQYQLLLFTKDVAEPKGVMSPTTYVMHCSPFKPSELCQAIGVLRGAISSELLHADTEEITLGKQQQKDGMILVVDDQATNRDVVQRQLSHLGYQCEMAIHGQEALQMWRTGKFDLILTDCHMPVMDGYELTKQVRKIEQQDKSKGHMPIIAITANAMLESSEQCMTSGMDDYLTKPVELATLNRSIEKWMKLSPSAVQATTPPPSPQPETASPICMNSLEKILGTSDRAIVAPLLEGYWESLTEDISLAEEALIQRNEANLQQIAHAAKGAARSAGAEDIATIFESIQNTATNKDWPFLTSALKQSRSEIERLKHYLIEHSIIENTEVSL</sequence>
<keyword evidence="4" id="KW-0808">Transferase</keyword>
<dbReference type="Pfam" id="PF13426">
    <property type="entry name" value="PAS_9"/>
    <property type="match status" value="1"/>
</dbReference>
<dbReference type="PANTHER" id="PTHR45339">
    <property type="entry name" value="HYBRID SIGNAL TRANSDUCTION HISTIDINE KINASE J"/>
    <property type="match status" value="1"/>
</dbReference>
<feature type="modified residue" description="4-aspartylphosphate" evidence="13">
    <location>
        <position position="876"/>
    </location>
</feature>